<evidence type="ECO:0000313" key="9">
    <source>
        <dbReference type="Proteomes" id="UP000595074"/>
    </source>
</evidence>
<dbReference type="KEGG" id="sinu:IMZ28_05670"/>
<dbReference type="SUPFAM" id="SSF53448">
    <property type="entry name" value="Nucleotide-diphospho-sugar transferases"/>
    <property type="match status" value="2"/>
</dbReference>
<evidence type="ECO:0000256" key="5">
    <source>
        <dbReference type="ARBA" id="ARBA00023014"/>
    </source>
</evidence>
<proteinExistence type="predicted"/>
<evidence type="ECO:0000256" key="2">
    <source>
        <dbReference type="ARBA" id="ARBA00022691"/>
    </source>
</evidence>
<dbReference type="InterPro" id="IPR050377">
    <property type="entry name" value="Radical_SAM_PqqE_MftC-like"/>
</dbReference>
<dbReference type="PANTHER" id="PTHR11228:SF7">
    <property type="entry name" value="PQQA PEPTIDE CYCLASE"/>
    <property type="match status" value="1"/>
</dbReference>
<evidence type="ECO:0000259" key="6">
    <source>
        <dbReference type="Pfam" id="PF00535"/>
    </source>
</evidence>
<dbReference type="Gene3D" id="3.20.20.70">
    <property type="entry name" value="Aldolase class I"/>
    <property type="match status" value="1"/>
</dbReference>
<dbReference type="GO" id="GO:0006783">
    <property type="term" value="P:heme biosynthetic process"/>
    <property type="evidence" value="ECO:0007669"/>
    <property type="project" value="TreeGrafter"/>
</dbReference>
<organism evidence="8 9">
    <name type="scientific">Sulfurovum indicum</name>
    <dbReference type="NCBI Taxonomy" id="2779528"/>
    <lineage>
        <taxon>Bacteria</taxon>
        <taxon>Pseudomonadati</taxon>
        <taxon>Campylobacterota</taxon>
        <taxon>Epsilonproteobacteria</taxon>
        <taxon>Campylobacterales</taxon>
        <taxon>Sulfurovaceae</taxon>
        <taxon>Sulfurovum</taxon>
    </lineage>
</organism>
<keyword evidence="8" id="KW-0808">Transferase</keyword>
<comment type="cofactor">
    <cofactor evidence="1">
        <name>[4Fe-4S] cluster</name>
        <dbReference type="ChEBI" id="CHEBI:49883"/>
    </cofactor>
</comment>
<protein>
    <submittedName>
        <fullName evidence="8">Glycosyltransferase</fullName>
    </submittedName>
</protein>
<dbReference type="Pfam" id="PF00535">
    <property type="entry name" value="Glycos_transf_2"/>
    <property type="match status" value="2"/>
</dbReference>
<sequence>MKKAVISVLKQTNTKREIILLIGNDNSTDNSETILKEIASKNPNIVLLNVNFGKTYLVRNYLNKYARINYPNCILIGRLDADDVIYNDKTISQIEKLYDETNFDVLICGNKQVKNGVVLEWENKPSKKLLQEEYLLRQLLEITEGNPKAELPSCNTFIKPFIKTEYPKKLSAEDHWFTVLLLLQKENLNIQIDQSLIYSIYSLDGHTTTKNKKANLFKESRKELYEFFKHHKRIKKAKDILLKQGIKSVEYLGVGHEGVVFTDTKSVYKVLLPINNNTFDFEIAYRRKSFFVNLSKDLKHLYCIELIKTKETIIIKYPFEKGEKCSFYTEYEAISILTELWQQKIIILDSKPENCIRVGGVIKIIDLDGKEYNDNLFLNMCARMYLYANYYSKYTYAEFQKLKRSAINNFELPELKGLRVFVNRVFTNIIFEESKHFTLFENSVKNKIQEQININDNLENIFFSKIKDNKYLTGIYFDGYKLNSDNYFEPINLRVGYKEITPIDKKVTLLIKTCPQDTATIEENIKHIVKQLSSPNSFYEVVVSIDTKEENYLREFNSKGTLKALLDKVEKLKENNVIDRYIIFDKSKTKELNKRWFDIDTAESHTISNAPLAPQLYAFEQCKGDYILQMDSDVLIGRKDYQHSFLADMLSEFDKNENVISVGFNIPNKETNDYFGFENGGFVPEVRMGLLHKERIYNLLPLPNSVGKNGKLKLTWQRSLLEKQKVSKKVSIRGGDHRSFYIHPQNYRKQEPYAWLTILDAVEQNILPNSQYGKFDVEGSLYDWSIPKRNEKIIVVSCFRNVSIDRFLRMWCSLMAQNTSDFGIILLDDNSDNGLPYFIDSLIKPYLHKVTFIKKRNRSTRMENVYTAIHYYVSNPDSIIVMLDGDDALIGNKVLTTIAEKYDAYNADVSVGRFHQTYRIQPHYRYPVNFANPRKAGGNVWQHLKTFKKYLFDSIPLPYFKHKSESVKLYKNKWLQTCDDFAFMVPIVEMAQQPIQLDDINYYYERDYEKRNDDRDIKEQCIAEILTNPPLSKMDVFKERKTFLPNINKVEIDITYECNLKCLGCNRSCTQAPTTESVEFSDIKQFVEESVITNKKWELINILGGEPTLHPEFKKIVAYIHDEYIIKQSPKTILQVVSNGYDEKSRNLCEDIRAKYKNVRIDYGSYKTDRVVEYFSPFNDAPIDDDKFKEADFKKGCWVTSYCGIGLNKNGYYACAVAGGIDRIFNKNTAIPKLTEITNDRLKQQLEEFCRYCGNFKAYEDNFGDFIPRVEKEPFRNEISESWKRLYEEYRTQ</sequence>
<keyword evidence="2" id="KW-0949">S-adenosyl-L-methionine</keyword>
<evidence type="ECO:0000313" key="8">
    <source>
        <dbReference type="EMBL" id="QOR60955.1"/>
    </source>
</evidence>
<dbReference type="PANTHER" id="PTHR11228">
    <property type="entry name" value="RADICAL SAM DOMAIN PROTEIN"/>
    <property type="match status" value="1"/>
</dbReference>
<keyword evidence="9" id="KW-1185">Reference proteome</keyword>
<dbReference type="CDD" id="cd01335">
    <property type="entry name" value="Radical_SAM"/>
    <property type="match status" value="1"/>
</dbReference>
<name>A0A7M1S0A3_9BACT</name>
<dbReference type="Pfam" id="PF04055">
    <property type="entry name" value="Radical_SAM"/>
    <property type="match status" value="1"/>
</dbReference>
<gene>
    <name evidence="8" type="ORF">IMZ28_05670</name>
</gene>
<dbReference type="InterPro" id="IPR007197">
    <property type="entry name" value="rSAM"/>
</dbReference>
<dbReference type="GO" id="GO:0046872">
    <property type="term" value="F:metal ion binding"/>
    <property type="evidence" value="ECO:0007669"/>
    <property type="project" value="UniProtKB-KW"/>
</dbReference>
<evidence type="ECO:0000259" key="7">
    <source>
        <dbReference type="Pfam" id="PF04055"/>
    </source>
</evidence>
<dbReference type="GO" id="GO:0051536">
    <property type="term" value="F:iron-sulfur cluster binding"/>
    <property type="evidence" value="ECO:0007669"/>
    <property type="project" value="UniProtKB-KW"/>
</dbReference>
<dbReference type="SUPFAM" id="SSF102114">
    <property type="entry name" value="Radical SAM enzymes"/>
    <property type="match status" value="1"/>
</dbReference>
<keyword evidence="4" id="KW-0408">Iron</keyword>
<keyword evidence="5" id="KW-0411">Iron-sulfur</keyword>
<dbReference type="InterPro" id="IPR001173">
    <property type="entry name" value="Glyco_trans_2-like"/>
</dbReference>
<dbReference type="Proteomes" id="UP000595074">
    <property type="component" value="Chromosome"/>
</dbReference>
<feature type="domain" description="Glycosyltransferase 2-like" evidence="6">
    <location>
        <begin position="795"/>
        <end position="947"/>
    </location>
</feature>
<evidence type="ECO:0000256" key="1">
    <source>
        <dbReference type="ARBA" id="ARBA00001966"/>
    </source>
</evidence>
<dbReference type="InterPro" id="IPR029044">
    <property type="entry name" value="Nucleotide-diphossugar_trans"/>
</dbReference>
<evidence type="ECO:0000256" key="4">
    <source>
        <dbReference type="ARBA" id="ARBA00023004"/>
    </source>
</evidence>
<keyword evidence="3" id="KW-0479">Metal-binding</keyword>
<reference evidence="8 9" key="1">
    <citation type="submission" date="2020-10" db="EMBL/GenBank/DDBJ databases">
        <title>The genome of sulfurovum sp.</title>
        <authorList>
            <person name="Xie S."/>
            <person name="Shao Z."/>
            <person name="Jiang L."/>
        </authorList>
    </citation>
    <scope>NUCLEOTIDE SEQUENCE [LARGE SCALE GENOMIC DNA]</scope>
    <source>
        <strain evidence="8 9">ST-419</strain>
    </source>
</reference>
<dbReference type="EMBL" id="CP063164">
    <property type="protein sequence ID" value="QOR60955.1"/>
    <property type="molecule type" value="Genomic_DNA"/>
</dbReference>
<dbReference type="InterPro" id="IPR013785">
    <property type="entry name" value="Aldolase_TIM"/>
</dbReference>
<dbReference type="GO" id="GO:0016740">
    <property type="term" value="F:transferase activity"/>
    <property type="evidence" value="ECO:0007669"/>
    <property type="project" value="UniProtKB-KW"/>
</dbReference>
<dbReference type="CDD" id="cd00761">
    <property type="entry name" value="Glyco_tranf_GTA_type"/>
    <property type="match status" value="1"/>
</dbReference>
<feature type="domain" description="Glycosyltransferase 2-like" evidence="6">
    <location>
        <begin position="3"/>
        <end position="126"/>
    </location>
</feature>
<dbReference type="SFLD" id="SFLDS00029">
    <property type="entry name" value="Radical_SAM"/>
    <property type="match status" value="1"/>
</dbReference>
<feature type="domain" description="Radical SAM core" evidence="7">
    <location>
        <begin position="1054"/>
        <end position="1146"/>
    </location>
</feature>
<dbReference type="InterPro" id="IPR058240">
    <property type="entry name" value="rSAM_sf"/>
</dbReference>
<evidence type="ECO:0000256" key="3">
    <source>
        <dbReference type="ARBA" id="ARBA00022723"/>
    </source>
</evidence>
<dbReference type="Gene3D" id="3.90.550.10">
    <property type="entry name" value="Spore Coat Polysaccharide Biosynthesis Protein SpsA, Chain A"/>
    <property type="match status" value="3"/>
</dbReference>
<accession>A0A7M1S0A3</accession>